<organism evidence="2 3">
    <name type="scientific">Serendipita vermifera MAFF 305830</name>
    <dbReference type="NCBI Taxonomy" id="933852"/>
    <lineage>
        <taxon>Eukaryota</taxon>
        <taxon>Fungi</taxon>
        <taxon>Dikarya</taxon>
        <taxon>Basidiomycota</taxon>
        <taxon>Agaricomycotina</taxon>
        <taxon>Agaricomycetes</taxon>
        <taxon>Sebacinales</taxon>
        <taxon>Serendipitaceae</taxon>
        <taxon>Serendipita</taxon>
    </lineage>
</organism>
<dbReference type="Gene3D" id="1.20.1280.50">
    <property type="match status" value="1"/>
</dbReference>
<dbReference type="InterPro" id="IPR036047">
    <property type="entry name" value="F-box-like_dom_sf"/>
</dbReference>
<reference evidence="2 3" key="1">
    <citation type="submission" date="2014-04" db="EMBL/GenBank/DDBJ databases">
        <authorList>
            <consortium name="DOE Joint Genome Institute"/>
            <person name="Kuo A."/>
            <person name="Zuccaro A."/>
            <person name="Kohler A."/>
            <person name="Nagy L.G."/>
            <person name="Floudas D."/>
            <person name="Copeland A."/>
            <person name="Barry K.W."/>
            <person name="Cichocki N."/>
            <person name="Veneault-Fourrey C."/>
            <person name="LaButti K."/>
            <person name="Lindquist E.A."/>
            <person name="Lipzen A."/>
            <person name="Lundell T."/>
            <person name="Morin E."/>
            <person name="Murat C."/>
            <person name="Sun H."/>
            <person name="Tunlid A."/>
            <person name="Henrissat B."/>
            <person name="Grigoriev I.V."/>
            <person name="Hibbett D.S."/>
            <person name="Martin F."/>
            <person name="Nordberg H.P."/>
            <person name="Cantor M.N."/>
            <person name="Hua S.X."/>
        </authorList>
    </citation>
    <scope>NUCLEOTIDE SEQUENCE [LARGE SCALE GENOMIC DNA]</scope>
    <source>
        <strain evidence="2 3">MAFF 305830</strain>
    </source>
</reference>
<keyword evidence="3" id="KW-1185">Reference proteome</keyword>
<evidence type="ECO:0000313" key="2">
    <source>
        <dbReference type="EMBL" id="KIM23295.1"/>
    </source>
</evidence>
<gene>
    <name evidence="2" type="ORF">M408DRAFT_264193</name>
</gene>
<keyword evidence="1" id="KW-0175">Coiled coil</keyword>
<dbReference type="Proteomes" id="UP000054097">
    <property type="component" value="Unassembled WGS sequence"/>
</dbReference>
<sequence length="554" mass="63279">MERCHFKALCTVPSSFQPCLPFQQKQIVECIYQFHRCSPDPNAQQNRAPGNIEMATLRRISEYNARAIRLFDEEIEQHQKTYNTLRNRYLRQQLELEVTQSELNRIRDFISASEAQRAVHEAEQRDLLALMHPVRRCPDEILHEIFQCIIRETTFAEKPLRQSFQLSSVCQKWRAVAIGMPLLWTKVEFDLHKSPDILKHQQQTIVSRIKGAPAKIHILTIEHHSGEQLAACGLKMFPFIGDLVLTLANSESIRPLLQSISPLYTGRVRNMRIQSRNTPSTLKTLDQPLVIGSDLLGQFPGLTSAVFSDLSNFDFRLRDVNLTLTKLAIHNANHFSIIATLCNCPKLEWLQIRNTRIGGGGSGIVGMSLRYLELANIKGDTHTWMKGIRFPKLETLALFIQSVPASLALISSNRSIKTLFCKESATDIVTIAPQLVTLHVLPPLEVLCTPLPPSWVAFPFLEHLFINMTSLYYQITMGEFDMLVRTRCLPVGHPESLAKQSSQILSSLILALPIDLQPQEWQQSKFYKESTRSEFFHIFYGRNVMRLTWPVKNA</sequence>
<protein>
    <submittedName>
        <fullName evidence="2">Uncharacterized protein</fullName>
    </submittedName>
</protein>
<dbReference type="SUPFAM" id="SSF52047">
    <property type="entry name" value="RNI-like"/>
    <property type="match status" value="1"/>
</dbReference>
<reference evidence="3" key="2">
    <citation type="submission" date="2015-01" db="EMBL/GenBank/DDBJ databases">
        <title>Evolutionary Origins and Diversification of the Mycorrhizal Mutualists.</title>
        <authorList>
            <consortium name="DOE Joint Genome Institute"/>
            <consortium name="Mycorrhizal Genomics Consortium"/>
            <person name="Kohler A."/>
            <person name="Kuo A."/>
            <person name="Nagy L.G."/>
            <person name="Floudas D."/>
            <person name="Copeland A."/>
            <person name="Barry K.W."/>
            <person name="Cichocki N."/>
            <person name="Veneault-Fourrey C."/>
            <person name="LaButti K."/>
            <person name="Lindquist E.A."/>
            <person name="Lipzen A."/>
            <person name="Lundell T."/>
            <person name="Morin E."/>
            <person name="Murat C."/>
            <person name="Riley R."/>
            <person name="Ohm R."/>
            <person name="Sun H."/>
            <person name="Tunlid A."/>
            <person name="Henrissat B."/>
            <person name="Grigoriev I.V."/>
            <person name="Hibbett D.S."/>
            <person name="Martin F."/>
        </authorList>
    </citation>
    <scope>NUCLEOTIDE SEQUENCE [LARGE SCALE GENOMIC DNA]</scope>
    <source>
        <strain evidence="3">MAFF 305830</strain>
    </source>
</reference>
<evidence type="ECO:0000313" key="3">
    <source>
        <dbReference type="Proteomes" id="UP000054097"/>
    </source>
</evidence>
<proteinExistence type="predicted"/>
<dbReference type="HOGENOM" id="CLU_032935_2_0_1"/>
<dbReference type="Gene3D" id="3.80.10.10">
    <property type="entry name" value="Ribonuclease Inhibitor"/>
    <property type="match status" value="1"/>
</dbReference>
<feature type="coiled-coil region" evidence="1">
    <location>
        <begin position="68"/>
        <end position="95"/>
    </location>
</feature>
<dbReference type="EMBL" id="KN824339">
    <property type="protein sequence ID" value="KIM23295.1"/>
    <property type="molecule type" value="Genomic_DNA"/>
</dbReference>
<dbReference type="AlphaFoldDB" id="A0A0C3AF66"/>
<dbReference type="SUPFAM" id="SSF81383">
    <property type="entry name" value="F-box domain"/>
    <property type="match status" value="1"/>
</dbReference>
<evidence type="ECO:0000256" key="1">
    <source>
        <dbReference type="SAM" id="Coils"/>
    </source>
</evidence>
<dbReference type="OrthoDB" id="2269034at2759"/>
<dbReference type="InterPro" id="IPR032675">
    <property type="entry name" value="LRR_dom_sf"/>
</dbReference>
<name>A0A0C3AF66_SERVB</name>
<accession>A0A0C3AF66</accession>
<dbReference type="STRING" id="933852.A0A0C3AF66"/>